<keyword evidence="4" id="KW-1185">Reference proteome</keyword>
<keyword evidence="2" id="KW-1133">Transmembrane helix</keyword>
<feature type="region of interest" description="Disordered" evidence="1">
    <location>
        <begin position="169"/>
        <end position="193"/>
    </location>
</feature>
<evidence type="ECO:0000313" key="3">
    <source>
        <dbReference type="EMBL" id="SFO76868.1"/>
    </source>
</evidence>
<name>A0A1I5JVS2_9ACTN</name>
<dbReference type="Proteomes" id="UP000183413">
    <property type="component" value="Unassembled WGS sequence"/>
</dbReference>
<proteinExistence type="predicted"/>
<dbReference type="AlphaFoldDB" id="A0A1I5JVS2"/>
<organism evidence="3 4">
    <name type="scientific">Actinomadura madurae</name>
    <dbReference type="NCBI Taxonomy" id="1993"/>
    <lineage>
        <taxon>Bacteria</taxon>
        <taxon>Bacillati</taxon>
        <taxon>Actinomycetota</taxon>
        <taxon>Actinomycetes</taxon>
        <taxon>Streptosporangiales</taxon>
        <taxon>Thermomonosporaceae</taxon>
        <taxon>Actinomadura</taxon>
    </lineage>
</organism>
<sequence length="193" mass="19295">MPARASDPAPARAPSPAEPVAWWAVLLGCYLALVPAVSVTEITVGAVAAAAGAAAAVAARRALLATGAPEGDGGRGRGTVPPARLMRPMVRLPAQIVADTARIAVRGASGGRWVTLAAAPGTAGRGVATLLLSASPGAYVGGVDPARGAVRVHRLAGGPSPFERRLRDAGLIGEHTEHTEERGDRGGDGGERS</sequence>
<reference evidence="3 4" key="1">
    <citation type="submission" date="2016-10" db="EMBL/GenBank/DDBJ databases">
        <authorList>
            <person name="de Groot N.N."/>
        </authorList>
    </citation>
    <scope>NUCLEOTIDE SEQUENCE [LARGE SCALE GENOMIC DNA]</scope>
    <source>
        <strain evidence="3 4">DSM 43067</strain>
    </source>
</reference>
<evidence type="ECO:0000313" key="4">
    <source>
        <dbReference type="Proteomes" id="UP000183413"/>
    </source>
</evidence>
<keyword evidence="2" id="KW-0812">Transmembrane</keyword>
<protein>
    <submittedName>
        <fullName evidence="3">Uncharacterized protein</fullName>
    </submittedName>
</protein>
<dbReference type="RefSeq" id="WP_075022403.1">
    <property type="nucleotide sequence ID" value="NZ_FOVH01000009.1"/>
</dbReference>
<feature type="transmembrane region" description="Helical" evidence="2">
    <location>
        <begin position="20"/>
        <end position="39"/>
    </location>
</feature>
<dbReference type="PROSITE" id="PS51257">
    <property type="entry name" value="PROKAR_LIPOPROTEIN"/>
    <property type="match status" value="1"/>
</dbReference>
<dbReference type="InParanoid" id="A0A1I5JVS2"/>
<gene>
    <name evidence="3" type="ORF">SAMN04489713_109214</name>
</gene>
<evidence type="ECO:0000256" key="2">
    <source>
        <dbReference type="SAM" id="Phobius"/>
    </source>
</evidence>
<accession>A0A1I5JVS2</accession>
<evidence type="ECO:0000256" key="1">
    <source>
        <dbReference type="SAM" id="MobiDB-lite"/>
    </source>
</evidence>
<dbReference type="EMBL" id="FOVH01000009">
    <property type="protein sequence ID" value="SFO76868.1"/>
    <property type="molecule type" value="Genomic_DNA"/>
</dbReference>
<dbReference type="STRING" id="1993.SAMN04489713_109214"/>
<keyword evidence="2" id="KW-0472">Membrane</keyword>